<dbReference type="Proteomes" id="UP000562027">
    <property type="component" value="Unassembled WGS sequence"/>
</dbReference>
<evidence type="ECO:0000256" key="5">
    <source>
        <dbReference type="ARBA" id="ARBA00023136"/>
    </source>
</evidence>
<dbReference type="GO" id="GO:0016020">
    <property type="term" value="C:membrane"/>
    <property type="evidence" value="ECO:0007669"/>
    <property type="project" value="UniProtKB-SubCell"/>
</dbReference>
<dbReference type="RefSeq" id="WP_184301584.1">
    <property type="nucleotide sequence ID" value="NZ_JACHLP010000006.1"/>
</dbReference>
<protein>
    <submittedName>
        <fullName evidence="7">General secretion pathway protein H</fullName>
    </submittedName>
</protein>
<comment type="caution">
    <text evidence="7">The sequence shown here is derived from an EMBL/GenBank/DDBJ whole genome shotgun (WGS) entry which is preliminary data.</text>
</comment>
<evidence type="ECO:0000256" key="6">
    <source>
        <dbReference type="SAM" id="Phobius"/>
    </source>
</evidence>
<evidence type="ECO:0000256" key="4">
    <source>
        <dbReference type="ARBA" id="ARBA00022989"/>
    </source>
</evidence>
<proteinExistence type="predicted"/>
<dbReference type="NCBIfam" id="TIGR02532">
    <property type="entry name" value="IV_pilin_GFxxxE"/>
    <property type="match status" value="1"/>
</dbReference>
<reference evidence="7 8" key="1">
    <citation type="submission" date="2020-08" db="EMBL/GenBank/DDBJ databases">
        <title>Functional genomics of gut bacteria from endangered species of beetles.</title>
        <authorList>
            <person name="Carlos-Shanley C."/>
        </authorList>
    </citation>
    <scope>NUCLEOTIDE SEQUENCE [LARGE SCALE GENOMIC DNA]</scope>
    <source>
        <strain evidence="7 8">S00239</strain>
    </source>
</reference>
<keyword evidence="3 6" id="KW-0812">Transmembrane</keyword>
<gene>
    <name evidence="7" type="ORF">HNP55_003288</name>
</gene>
<evidence type="ECO:0000256" key="2">
    <source>
        <dbReference type="ARBA" id="ARBA00022481"/>
    </source>
</evidence>
<evidence type="ECO:0000256" key="1">
    <source>
        <dbReference type="ARBA" id="ARBA00004167"/>
    </source>
</evidence>
<dbReference type="InterPro" id="IPR012902">
    <property type="entry name" value="N_methyl_site"/>
</dbReference>
<comment type="subcellular location">
    <subcellularLocation>
        <location evidence="1">Membrane</location>
        <topology evidence="1">Single-pass membrane protein</topology>
    </subcellularLocation>
</comment>
<keyword evidence="2" id="KW-0488">Methylation</keyword>
<keyword evidence="8" id="KW-1185">Reference proteome</keyword>
<dbReference type="InterPro" id="IPR002416">
    <property type="entry name" value="T2SS_protein-GspH"/>
</dbReference>
<keyword evidence="4 6" id="KW-1133">Transmembrane helix</keyword>
<keyword evidence="5 6" id="KW-0472">Membrane</keyword>
<dbReference type="PROSITE" id="PS00409">
    <property type="entry name" value="PROKAR_NTER_METHYL"/>
    <property type="match status" value="1"/>
</dbReference>
<accession>A0A840L857</accession>
<name>A0A840L857_9BURK</name>
<dbReference type="Gene3D" id="3.30.700.10">
    <property type="entry name" value="Glycoprotein, Type 4 Pilin"/>
    <property type="match status" value="1"/>
</dbReference>
<dbReference type="SUPFAM" id="SSF54523">
    <property type="entry name" value="Pili subunits"/>
    <property type="match status" value="1"/>
</dbReference>
<dbReference type="PRINTS" id="PR00885">
    <property type="entry name" value="BCTERIALGSPH"/>
</dbReference>
<dbReference type="GO" id="GO:0015628">
    <property type="term" value="P:protein secretion by the type II secretion system"/>
    <property type="evidence" value="ECO:0007669"/>
    <property type="project" value="InterPro"/>
</dbReference>
<dbReference type="GO" id="GO:0015627">
    <property type="term" value="C:type II protein secretion system complex"/>
    <property type="evidence" value="ECO:0007669"/>
    <property type="project" value="InterPro"/>
</dbReference>
<evidence type="ECO:0000313" key="8">
    <source>
        <dbReference type="Proteomes" id="UP000562027"/>
    </source>
</evidence>
<evidence type="ECO:0000256" key="3">
    <source>
        <dbReference type="ARBA" id="ARBA00022692"/>
    </source>
</evidence>
<dbReference type="InterPro" id="IPR045584">
    <property type="entry name" value="Pilin-like"/>
</dbReference>
<dbReference type="Pfam" id="PF07963">
    <property type="entry name" value="N_methyl"/>
    <property type="match status" value="1"/>
</dbReference>
<evidence type="ECO:0000313" key="7">
    <source>
        <dbReference type="EMBL" id="MBB4844744.1"/>
    </source>
</evidence>
<feature type="transmembrane region" description="Helical" evidence="6">
    <location>
        <begin position="20"/>
        <end position="42"/>
    </location>
</feature>
<sequence length="160" mass="16986">MRLLAPGRAGLGEGGQAGFTLIELLVVVAMIAIASATVSLSLRDPAAAQLEREAERLSALFETARAESRAAGLSVSWQPVRAGDGSEDHFHFQGLPNTLQLPRRWLGQPVSVEIARANMIRLGPEPLIGAQQLRLSLGSQRLILATDGLSPFELKPADGS</sequence>
<dbReference type="AlphaFoldDB" id="A0A840L857"/>
<dbReference type="EMBL" id="JACHLP010000006">
    <property type="protein sequence ID" value="MBB4844744.1"/>
    <property type="molecule type" value="Genomic_DNA"/>
</dbReference>
<organism evidence="7 8">
    <name type="scientific">Roseateles oligotrophus</name>
    <dbReference type="NCBI Taxonomy" id="1769250"/>
    <lineage>
        <taxon>Bacteria</taxon>
        <taxon>Pseudomonadati</taxon>
        <taxon>Pseudomonadota</taxon>
        <taxon>Betaproteobacteria</taxon>
        <taxon>Burkholderiales</taxon>
        <taxon>Sphaerotilaceae</taxon>
        <taxon>Roseateles</taxon>
    </lineage>
</organism>